<reference evidence="15 17" key="3">
    <citation type="submission" date="2011-04" db="EMBL/GenBank/DDBJ databases">
        <authorList>
            <person name="Harkins D.M."/>
            <person name="Madupu R."/>
            <person name="Durkin A.S."/>
            <person name="Torralba M."/>
            <person name="Methe B."/>
            <person name="Sutton G.G."/>
            <person name="Nelson K.E."/>
        </authorList>
    </citation>
    <scope>NUCLEOTIDE SEQUENCE [LARGE SCALE GENOMIC DNA]</scope>
    <source>
        <strain evidence="15 17">UPII 199-6</strain>
    </source>
</reference>
<evidence type="ECO:0000313" key="15">
    <source>
        <dbReference type="EMBL" id="EGL42367.1"/>
    </source>
</evidence>
<dbReference type="RefSeq" id="WP_007390374.1">
    <property type="nucleotide sequence ID" value="NZ_ADGP01000008.1"/>
</dbReference>
<evidence type="ECO:0000256" key="11">
    <source>
        <dbReference type="ARBA" id="ARBA00069325"/>
    </source>
</evidence>
<keyword evidence="4 13" id="KW-0963">Cytoplasm</keyword>
<protein>
    <recommendedName>
        <fullName evidence="11 13">S-adenosylmethionine:tRNA ribosyltransferase-isomerase</fullName>
        <ecNumber evidence="10 13">2.4.99.17</ecNumber>
    </recommendedName>
    <alternativeName>
        <fullName evidence="12 13">Queuosine biosynthesis protein QueA</fullName>
    </alternativeName>
</protein>
<evidence type="ECO:0000256" key="9">
    <source>
        <dbReference type="ARBA" id="ARBA00061210"/>
    </source>
</evidence>
<keyword evidence="6 13" id="KW-0949">S-adenosyl-L-methionine</keyword>
<dbReference type="Proteomes" id="UP000003242">
    <property type="component" value="Unassembled WGS sequence"/>
</dbReference>
<dbReference type="GO" id="GO:0051075">
    <property type="term" value="F:S-adenosylmethionine:tRNA ribosyltransferase-isomerase activity"/>
    <property type="evidence" value="ECO:0007669"/>
    <property type="project" value="UniProtKB-EC"/>
</dbReference>
<dbReference type="InterPro" id="IPR036100">
    <property type="entry name" value="QueA_sf"/>
</dbReference>
<evidence type="ECO:0000313" key="17">
    <source>
        <dbReference type="Proteomes" id="UP000004018"/>
    </source>
</evidence>
<dbReference type="EMBL" id="AFIJ01000004">
    <property type="protein sequence ID" value="EGL42367.1"/>
    <property type="molecule type" value="Genomic_DNA"/>
</dbReference>
<keyword evidence="7 13" id="KW-0671">Queuosine biosynthesis</keyword>
<comment type="subunit">
    <text evidence="3 13">Monomer.</text>
</comment>
<evidence type="ECO:0000256" key="8">
    <source>
        <dbReference type="ARBA" id="ARBA00052751"/>
    </source>
</evidence>
<evidence type="ECO:0000256" key="7">
    <source>
        <dbReference type="ARBA" id="ARBA00022785"/>
    </source>
</evidence>
<keyword evidence="14" id="KW-0413">Isomerase</keyword>
<dbReference type="Gene3D" id="3.40.1780.10">
    <property type="entry name" value="QueA-like"/>
    <property type="match status" value="1"/>
</dbReference>
<comment type="pathway">
    <text evidence="2 13">tRNA modification; tRNA-queuosine biosynthesis.</text>
</comment>
<dbReference type="STRING" id="699218.HMPREF0889_0006"/>
<evidence type="ECO:0000313" key="16">
    <source>
        <dbReference type="Proteomes" id="UP000003242"/>
    </source>
</evidence>
<dbReference type="UniPathway" id="UPA00392"/>
<reference evidence="16" key="1">
    <citation type="submission" date="2009-12" db="EMBL/GenBank/DDBJ databases">
        <title>Sequence of Clostridiales genomosp. BVAB3 str. UPII9-5.</title>
        <authorList>
            <person name="Madupu R."/>
            <person name="Durkin A.S."/>
            <person name="Torralba M."/>
            <person name="Methe B."/>
            <person name="Sutton G.G."/>
            <person name="Strausberg R.L."/>
            <person name="Nelson K.E."/>
        </authorList>
    </citation>
    <scope>NUCLEOTIDE SEQUENCE [LARGE SCALE GENOMIC DNA]</scope>
    <source>
        <strain evidence="16">28L</strain>
    </source>
</reference>
<sequence length="339" mass="37914">MKLSDFSYELPKELIAQHPAEPRDHARLMVYDKITGAVAHRYFYDLAAELHKGDVLVFNDSRVIPARLHGKKKETGGKVEVLLLTPVGEDCWEVLVKPGKKALPGTTIEFSSRLCATVKERTDFGGRIVQFHYDGVFDEILDQIGEMPLPPYIHEKMKNPDEYQTVYARERGSAAAPTAGLHFTRNLMEKIRAKGVETVFVTLHVGLGTFRPVEEENVEDHEMHSEFYSVTPAAAAAVNRAKAEGRRVVAVGTTSIRTLESAGKEGVVQAGSGWTDIFIYPGYTYRIADALVTNFHLPESTLLMLISAMSKREKILQAYRIAVAEGYRFFSFGDAMFIR</sequence>
<evidence type="ECO:0000256" key="1">
    <source>
        <dbReference type="ARBA" id="ARBA00004496"/>
    </source>
</evidence>
<dbReference type="HAMAP" id="MF_00113">
    <property type="entry name" value="QueA"/>
    <property type="match status" value="1"/>
</dbReference>
<dbReference type="Gene3D" id="2.40.10.240">
    <property type="entry name" value="QueA-like"/>
    <property type="match status" value="1"/>
</dbReference>
<evidence type="ECO:0000256" key="5">
    <source>
        <dbReference type="ARBA" id="ARBA00022679"/>
    </source>
</evidence>
<dbReference type="eggNOG" id="COG0809">
    <property type="taxonomic scope" value="Bacteria"/>
</dbReference>
<comment type="similarity">
    <text evidence="9 13">Belongs to the QueA family.</text>
</comment>
<reference evidence="14" key="2">
    <citation type="submission" date="2009-12" db="EMBL/GenBank/DDBJ databases">
        <authorList>
            <person name="Madupu R."/>
            <person name="Durkin A.S."/>
            <person name="Torralba M."/>
            <person name="Methe B."/>
            <person name="Sutton G.G."/>
            <person name="Strausberg R.L."/>
            <person name="Nelson K.E."/>
        </authorList>
    </citation>
    <scope>NUCLEOTIDE SEQUENCE</scope>
    <source>
        <strain evidence="14">28L</strain>
    </source>
</reference>
<evidence type="ECO:0000256" key="13">
    <source>
        <dbReference type="HAMAP-Rule" id="MF_00113"/>
    </source>
</evidence>
<name>D3LT20_9FIRM</name>
<dbReference type="GO" id="GO:0005737">
    <property type="term" value="C:cytoplasm"/>
    <property type="evidence" value="ECO:0007669"/>
    <property type="project" value="UniProtKB-SubCell"/>
</dbReference>
<dbReference type="PANTHER" id="PTHR30307">
    <property type="entry name" value="S-ADENOSYLMETHIONINE:TRNA RIBOSYLTRANSFERASE-ISOMERASE"/>
    <property type="match status" value="1"/>
</dbReference>
<dbReference type="AlphaFoldDB" id="D3LT20"/>
<keyword evidence="5 13" id="KW-0808">Transferase</keyword>
<comment type="catalytic activity">
    <reaction evidence="8 13">
        <text>7-aminomethyl-7-carbaguanosine(34) in tRNA + S-adenosyl-L-methionine = epoxyqueuosine(34) in tRNA + adenine + L-methionine + 2 H(+)</text>
        <dbReference type="Rhea" id="RHEA:32155"/>
        <dbReference type="Rhea" id="RHEA-COMP:10342"/>
        <dbReference type="Rhea" id="RHEA-COMP:18582"/>
        <dbReference type="ChEBI" id="CHEBI:15378"/>
        <dbReference type="ChEBI" id="CHEBI:16708"/>
        <dbReference type="ChEBI" id="CHEBI:57844"/>
        <dbReference type="ChEBI" id="CHEBI:59789"/>
        <dbReference type="ChEBI" id="CHEBI:82833"/>
        <dbReference type="ChEBI" id="CHEBI:194443"/>
        <dbReference type="EC" id="2.4.99.17"/>
    </reaction>
</comment>
<dbReference type="EMBL" id="ADGP01000008">
    <property type="protein sequence ID" value="EFD94590.1"/>
    <property type="molecule type" value="Genomic_DNA"/>
</dbReference>
<evidence type="ECO:0000256" key="4">
    <source>
        <dbReference type="ARBA" id="ARBA00022490"/>
    </source>
</evidence>
<dbReference type="GO" id="GO:0008616">
    <property type="term" value="P:tRNA queuosine(34) biosynthetic process"/>
    <property type="evidence" value="ECO:0007669"/>
    <property type="project" value="UniProtKB-UniRule"/>
</dbReference>
<accession>D3LT20</accession>
<comment type="subcellular location">
    <subcellularLocation>
        <location evidence="1 13">Cytoplasm</location>
    </subcellularLocation>
</comment>
<dbReference type="InterPro" id="IPR003699">
    <property type="entry name" value="QueA"/>
</dbReference>
<evidence type="ECO:0000256" key="6">
    <source>
        <dbReference type="ARBA" id="ARBA00022691"/>
    </source>
</evidence>
<evidence type="ECO:0000256" key="12">
    <source>
        <dbReference type="ARBA" id="ARBA00076160"/>
    </source>
</evidence>
<dbReference type="FunFam" id="3.40.1780.10:FF:000001">
    <property type="entry name" value="S-adenosylmethionine:tRNA ribosyltransferase-isomerase"/>
    <property type="match status" value="1"/>
</dbReference>
<dbReference type="EC" id="2.4.99.17" evidence="10 13"/>
<evidence type="ECO:0000256" key="2">
    <source>
        <dbReference type="ARBA" id="ARBA00004691"/>
    </source>
</evidence>
<dbReference type="SUPFAM" id="SSF111337">
    <property type="entry name" value="QueA-like"/>
    <property type="match status" value="1"/>
</dbReference>
<dbReference type="NCBIfam" id="TIGR00113">
    <property type="entry name" value="queA"/>
    <property type="match status" value="1"/>
</dbReference>
<organism evidence="14 16">
    <name type="scientific">Megasphaera lornae</name>
    <dbReference type="NCBI Taxonomy" id="1000568"/>
    <lineage>
        <taxon>Bacteria</taxon>
        <taxon>Bacillati</taxon>
        <taxon>Bacillota</taxon>
        <taxon>Negativicutes</taxon>
        <taxon>Veillonellales</taxon>
        <taxon>Veillonellaceae</taxon>
        <taxon>Megasphaera</taxon>
    </lineage>
</organism>
<dbReference type="Proteomes" id="UP000004018">
    <property type="component" value="Unassembled WGS sequence"/>
</dbReference>
<comment type="function">
    <text evidence="13">Transfers and isomerizes the ribose moiety from AdoMet to the 7-aminomethyl group of 7-deazaguanine (preQ1-tRNA) to give epoxyqueuosine (oQ-tRNA).</text>
</comment>
<dbReference type="PANTHER" id="PTHR30307:SF0">
    <property type="entry name" value="S-ADENOSYLMETHIONINE:TRNA RIBOSYLTRANSFERASE-ISOMERASE"/>
    <property type="match status" value="1"/>
</dbReference>
<dbReference type="OrthoDB" id="9805933at2"/>
<gene>
    <name evidence="13 14" type="primary">queA</name>
    <name evidence="14" type="ORF">HMPREF0889_0006</name>
    <name evidence="15" type="ORF">HMPREF1039_0772</name>
</gene>
<dbReference type="InterPro" id="IPR042119">
    <property type="entry name" value="QueA_dom2"/>
</dbReference>
<comment type="caution">
    <text evidence="14">The sequence shown here is derived from an EMBL/GenBank/DDBJ whole genome shotgun (WGS) entry which is preliminary data.</text>
</comment>
<proteinExistence type="inferred from homology"/>
<dbReference type="Pfam" id="PF02547">
    <property type="entry name" value="Queuosine_synth"/>
    <property type="match status" value="1"/>
</dbReference>
<evidence type="ECO:0000256" key="10">
    <source>
        <dbReference type="ARBA" id="ARBA00066503"/>
    </source>
</evidence>
<dbReference type="InterPro" id="IPR042118">
    <property type="entry name" value="QueA_dom1"/>
</dbReference>
<evidence type="ECO:0000313" key="14">
    <source>
        <dbReference type="EMBL" id="EFD94590.1"/>
    </source>
</evidence>
<dbReference type="FunFam" id="2.40.10.240:FF:000002">
    <property type="entry name" value="S-adenosylmethionine:tRNA ribosyltransferase-isomerase"/>
    <property type="match status" value="1"/>
</dbReference>
<dbReference type="NCBIfam" id="NF001140">
    <property type="entry name" value="PRK00147.1"/>
    <property type="match status" value="1"/>
</dbReference>
<keyword evidence="17" id="KW-1185">Reference proteome</keyword>
<evidence type="ECO:0000256" key="3">
    <source>
        <dbReference type="ARBA" id="ARBA00011245"/>
    </source>
</evidence>